<sequence length="45" mass="5169">MSIHIIAPFTSTASPKRYVTIQGKFDLLQLTHIDEVEVMRQEVQP</sequence>
<reference evidence="1" key="2">
    <citation type="journal article" date="2022" name="Microbiol. Resour. Announc.">
        <title>Metagenome Sequencing to Explore Phylogenomics of Terrestrial Cyanobacteria.</title>
        <authorList>
            <person name="Ward R.D."/>
            <person name="Stajich J.E."/>
            <person name="Johansen J.R."/>
            <person name="Huntemann M."/>
            <person name="Clum A."/>
            <person name="Foster B."/>
            <person name="Foster B."/>
            <person name="Roux S."/>
            <person name="Palaniappan K."/>
            <person name="Varghese N."/>
            <person name="Mukherjee S."/>
            <person name="Reddy T.B.K."/>
            <person name="Daum C."/>
            <person name="Copeland A."/>
            <person name="Chen I.A."/>
            <person name="Ivanova N.N."/>
            <person name="Kyrpides N.C."/>
            <person name="Shapiro N."/>
            <person name="Eloe-Fadrosh E.A."/>
            <person name="Pietrasiak N."/>
        </authorList>
    </citation>
    <scope>NUCLEOTIDE SEQUENCE</scope>
    <source>
        <strain evidence="1">HA4357-MV3</strain>
    </source>
</reference>
<dbReference type="AlphaFoldDB" id="A0A9E3LX47"/>
<protein>
    <submittedName>
        <fullName evidence="1">Uncharacterized protein</fullName>
    </submittedName>
</protein>
<dbReference type="Proteomes" id="UP000813215">
    <property type="component" value="Unassembled WGS sequence"/>
</dbReference>
<proteinExistence type="predicted"/>
<evidence type="ECO:0000313" key="1">
    <source>
        <dbReference type="EMBL" id="MBW4435225.1"/>
    </source>
</evidence>
<organism evidence="1 2">
    <name type="scientific">Pelatocladus maniniholoensis HA4357-MV3</name>
    <dbReference type="NCBI Taxonomy" id="1117104"/>
    <lineage>
        <taxon>Bacteria</taxon>
        <taxon>Bacillati</taxon>
        <taxon>Cyanobacteriota</taxon>
        <taxon>Cyanophyceae</taxon>
        <taxon>Nostocales</taxon>
        <taxon>Nostocaceae</taxon>
        <taxon>Pelatocladus</taxon>
    </lineage>
</organism>
<evidence type="ECO:0000313" key="2">
    <source>
        <dbReference type="Proteomes" id="UP000813215"/>
    </source>
</evidence>
<name>A0A9E3LX47_9NOST</name>
<comment type="caution">
    <text evidence="1">The sequence shown here is derived from an EMBL/GenBank/DDBJ whole genome shotgun (WGS) entry which is preliminary data.</text>
</comment>
<gene>
    <name evidence="1" type="ORF">KME28_26815</name>
</gene>
<accession>A0A9E3LX47</accession>
<dbReference type="EMBL" id="JAHHHW010000156">
    <property type="protein sequence ID" value="MBW4435225.1"/>
    <property type="molecule type" value="Genomic_DNA"/>
</dbReference>
<reference evidence="1" key="1">
    <citation type="submission" date="2021-05" db="EMBL/GenBank/DDBJ databases">
        <authorList>
            <person name="Pietrasiak N."/>
            <person name="Ward R."/>
            <person name="Stajich J.E."/>
            <person name="Kurbessoian T."/>
        </authorList>
    </citation>
    <scope>NUCLEOTIDE SEQUENCE</scope>
    <source>
        <strain evidence="1">HA4357-MV3</strain>
    </source>
</reference>